<dbReference type="EMBL" id="UHFN01000007">
    <property type="protein sequence ID" value="SUN59975.1"/>
    <property type="molecule type" value="Genomic_DNA"/>
</dbReference>
<dbReference type="GeneID" id="78356110"/>
<dbReference type="CDD" id="cd10918">
    <property type="entry name" value="CE4_NodB_like_5s_6s"/>
    <property type="match status" value="1"/>
</dbReference>
<dbReference type="AlphaFoldDB" id="A0A380K5W5"/>
<dbReference type="EC" id="3.5.1.-" evidence="5"/>
<dbReference type="GO" id="GO:0005975">
    <property type="term" value="P:carbohydrate metabolic process"/>
    <property type="evidence" value="ECO:0007669"/>
    <property type="project" value="InterPro"/>
</dbReference>
<dbReference type="InterPro" id="IPR002509">
    <property type="entry name" value="NODB_dom"/>
</dbReference>
<keyword evidence="6" id="KW-1185">Reference proteome</keyword>
<organism evidence="5 6">
    <name type="scientific">Streptococcus hyointestinalis</name>
    <dbReference type="NCBI Taxonomy" id="1337"/>
    <lineage>
        <taxon>Bacteria</taxon>
        <taxon>Bacillati</taxon>
        <taxon>Bacillota</taxon>
        <taxon>Bacilli</taxon>
        <taxon>Lactobacillales</taxon>
        <taxon>Streptococcaceae</taxon>
        <taxon>Streptococcus</taxon>
    </lineage>
</organism>
<dbReference type="Pfam" id="PF01522">
    <property type="entry name" value="Polysacc_deac_1"/>
    <property type="match status" value="1"/>
</dbReference>
<reference evidence="5 6" key="1">
    <citation type="submission" date="2018-06" db="EMBL/GenBank/DDBJ databases">
        <authorList>
            <consortium name="Pathogen Informatics"/>
            <person name="Doyle S."/>
        </authorList>
    </citation>
    <scope>NUCLEOTIDE SEQUENCE [LARGE SCALE GENOMIC DNA]</scope>
    <source>
        <strain evidence="5 6">NCTC12224</strain>
    </source>
</reference>
<dbReference type="Proteomes" id="UP000254924">
    <property type="component" value="Unassembled WGS sequence"/>
</dbReference>
<dbReference type="InterPro" id="IPR051398">
    <property type="entry name" value="Polysacch_Deacetylase"/>
</dbReference>
<evidence type="ECO:0000259" key="4">
    <source>
        <dbReference type="PROSITE" id="PS51677"/>
    </source>
</evidence>
<dbReference type="PROSITE" id="PS51677">
    <property type="entry name" value="NODB"/>
    <property type="match status" value="1"/>
</dbReference>
<dbReference type="PANTHER" id="PTHR34216:SF3">
    <property type="entry name" value="POLY-BETA-1,6-N-ACETYL-D-GLUCOSAMINE N-DEACETYLASE"/>
    <property type="match status" value="1"/>
</dbReference>
<dbReference type="GO" id="GO:0005576">
    <property type="term" value="C:extracellular region"/>
    <property type="evidence" value="ECO:0007669"/>
    <property type="project" value="UniProtKB-SubCell"/>
</dbReference>
<evidence type="ECO:0000256" key="2">
    <source>
        <dbReference type="ARBA" id="ARBA00022729"/>
    </source>
</evidence>
<feature type="domain" description="NodB homology" evidence="4">
    <location>
        <begin position="142"/>
        <end position="303"/>
    </location>
</feature>
<dbReference type="SUPFAM" id="SSF88713">
    <property type="entry name" value="Glycoside hydrolase/deacetylase"/>
    <property type="match status" value="1"/>
</dbReference>
<evidence type="ECO:0000256" key="1">
    <source>
        <dbReference type="ARBA" id="ARBA00004613"/>
    </source>
</evidence>
<feature type="region of interest" description="Disordered" evidence="3">
    <location>
        <begin position="46"/>
        <end position="74"/>
    </location>
</feature>
<evidence type="ECO:0000256" key="3">
    <source>
        <dbReference type="SAM" id="MobiDB-lite"/>
    </source>
</evidence>
<feature type="compositionally biased region" description="Basic and acidic residues" evidence="3">
    <location>
        <begin position="63"/>
        <end position="74"/>
    </location>
</feature>
<keyword evidence="2" id="KW-0732">Signal</keyword>
<dbReference type="RefSeq" id="WP_115268230.1">
    <property type="nucleotide sequence ID" value="NZ_JBNPNB010000010.1"/>
</dbReference>
<dbReference type="OrthoDB" id="9778320at2"/>
<gene>
    <name evidence="5" type="primary">icaB</name>
    <name evidence="5" type="ORF">NCTC12224_00661</name>
</gene>
<feature type="compositionally biased region" description="Low complexity" evidence="3">
    <location>
        <begin position="46"/>
        <end position="62"/>
    </location>
</feature>
<keyword evidence="5" id="KW-0378">Hydrolase</keyword>
<accession>A0A380K5W5</accession>
<evidence type="ECO:0000313" key="6">
    <source>
        <dbReference type="Proteomes" id="UP000254924"/>
    </source>
</evidence>
<dbReference type="PANTHER" id="PTHR34216">
    <property type="match status" value="1"/>
</dbReference>
<comment type="subcellular location">
    <subcellularLocation>
        <location evidence="1">Secreted</location>
    </subcellularLocation>
</comment>
<dbReference type="Gene3D" id="3.20.20.370">
    <property type="entry name" value="Glycoside hydrolase/deacetylase"/>
    <property type="match status" value="1"/>
</dbReference>
<name>A0A380K5W5_9STRE</name>
<dbReference type="GO" id="GO:0016810">
    <property type="term" value="F:hydrolase activity, acting on carbon-nitrogen (but not peptide) bonds"/>
    <property type="evidence" value="ECO:0007669"/>
    <property type="project" value="InterPro"/>
</dbReference>
<dbReference type="InterPro" id="IPR011330">
    <property type="entry name" value="Glyco_hydro/deAcase_b/a-brl"/>
</dbReference>
<evidence type="ECO:0000313" key="5">
    <source>
        <dbReference type="EMBL" id="SUN59975.1"/>
    </source>
</evidence>
<sequence>MRRRRKRKSSYKALLALGFVFVGFCLLGAFALSKAFLSEDKTAEKTTITSSSKQSTSTSTTQSEEKAEEVSWQKQDEPVRIPILMYHAIHDMDPSEAASANLIVSPSVFETHIKRLKEEGYYFLSPEEAYKALTENSLPSQKVVWLTFDDGDEDFYTQAYPILKKYSAKATNNVITSFVENGNAANLTLEQMQEMKQNGMSFQAHTVTHPDLSVQTPERQSSEMTGSKSFLDSNLSQDTIALAYPSGRYNETTLQTAGQSYKLAVTTNEGLAEYSDGLLSLDRVRVLPSMTADDLLASMQASW</sequence>
<proteinExistence type="predicted"/>
<protein>
    <submittedName>
        <fullName evidence="5">Polysaccharide deacetylase</fullName>
        <ecNumber evidence="5">3.5.1.-</ecNumber>
    </submittedName>
</protein>